<dbReference type="Proteomes" id="UP001523216">
    <property type="component" value="Unassembled WGS sequence"/>
</dbReference>
<keyword evidence="2" id="KW-0732">Signal</keyword>
<dbReference type="EMBL" id="JAMQOL010000008">
    <property type="protein sequence ID" value="MCM4077356.1"/>
    <property type="molecule type" value="Genomic_DNA"/>
</dbReference>
<accession>A0ABT0XU97</accession>
<dbReference type="RefSeq" id="WP_251797229.1">
    <property type="nucleotide sequence ID" value="NZ_JAMQOL010000008.1"/>
</dbReference>
<reference evidence="3 4" key="1">
    <citation type="submission" date="2022-06" db="EMBL/GenBank/DDBJ databases">
        <title>Actinoplanes abujensis sp. nov., isolated from Nigerian arid soil.</title>
        <authorList>
            <person name="Ding P."/>
        </authorList>
    </citation>
    <scope>NUCLEOTIDE SEQUENCE [LARGE SCALE GENOMIC DNA]</scope>
    <source>
        <strain evidence="4">TRM88002</strain>
    </source>
</reference>
<evidence type="ECO:0000313" key="3">
    <source>
        <dbReference type="EMBL" id="MCM4077356.1"/>
    </source>
</evidence>
<feature type="chain" id="PRO_5045091479" description="Lipoprotein" evidence="2">
    <location>
        <begin position="22"/>
        <end position="246"/>
    </location>
</feature>
<feature type="compositionally biased region" description="Low complexity" evidence="1">
    <location>
        <begin position="115"/>
        <end position="130"/>
    </location>
</feature>
<feature type="compositionally biased region" description="Low complexity" evidence="1">
    <location>
        <begin position="150"/>
        <end position="166"/>
    </location>
</feature>
<organism evidence="3 4">
    <name type="scientific">Paractinoplanes hotanensis</name>
    <dbReference type="NCBI Taxonomy" id="2906497"/>
    <lineage>
        <taxon>Bacteria</taxon>
        <taxon>Bacillati</taxon>
        <taxon>Actinomycetota</taxon>
        <taxon>Actinomycetes</taxon>
        <taxon>Micromonosporales</taxon>
        <taxon>Micromonosporaceae</taxon>
        <taxon>Paractinoplanes</taxon>
    </lineage>
</organism>
<sequence>MRSLGTRRVAQAAGAATVAMMALVGCSAGQVAETALLDAPISGLSTQSPDGRVLIRNLQVLYNGPEGYPANGDAPLEVSLFNQTTEPVTVLISSKPLQNEVEGVVSAQRIGLTGGAPAASPSANPEPSGSRPAASIPPGDVTQASSIPDPSVQPSLPSAPASAPAAEALQPARITIPALSSTSFLPDDTSKLFAAGLSDELKPGNSLSLIFEISGYSQPLEVNAPFAIPLSPASRGPVEAEPEEHE</sequence>
<feature type="signal peptide" evidence="2">
    <location>
        <begin position="1"/>
        <end position="21"/>
    </location>
</feature>
<proteinExistence type="predicted"/>
<protein>
    <recommendedName>
        <fullName evidence="5">Lipoprotein</fullName>
    </recommendedName>
</protein>
<evidence type="ECO:0008006" key="5">
    <source>
        <dbReference type="Google" id="ProtNLM"/>
    </source>
</evidence>
<dbReference type="PROSITE" id="PS51257">
    <property type="entry name" value="PROKAR_LIPOPROTEIN"/>
    <property type="match status" value="1"/>
</dbReference>
<name>A0ABT0XU97_9ACTN</name>
<evidence type="ECO:0000256" key="2">
    <source>
        <dbReference type="SAM" id="SignalP"/>
    </source>
</evidence>
<gene>
    <name evidence="3" type="ORF">LXN57_07235</name>
</gene>
<feature type="region of interest" description="Disordered" evidence="1">
    <location>
        <begin position="112"/>
        <end position="166"/>
    </location>
</feature>
<evidence type="ECO:0000256" key="1">
    <source>
        <dbReference type="SAM" id="MobiDB-lite"/>
    </source>
</evidence>
<comment type="caution">
    <text evidence="3">The sequence shown here is derived from an EMBL/GenBank/DDBJ whole genome shotgun (WGS) entry which is preliminary data.</text>
</comment>
<keyword evidence="4" id="KW-1185">Reference proteome</keyword>
<evidence type="ECO:0000313" key="4">
    <source>
        <dbReference type="Proteomes" id="UP001523216"/>
    </source>
</evidence>